<feature type="region of interest" description="Disordered" evidence="1">
    <location>
        <begin position="455"/>
        <end position="653"/>
    </location>
</feature>
<feature type="compositionally biased region" description="Basic and acidic residues" evidence="1">
    <location>
        <begin position="246"/>
        <end position="278"/>
    </location>
</feature>
<proteinExistence type="predicted"/>
<feature type="region of interest" description="Disordered" evidence="1">
    <location>
        <begin position="1032"/>
        <end position="1052"/>
    </location>
</feature>
<gene>
    <name evidence="2" type="ORF">DSTB1V02_LOCUS2793</name>
</gene>
<feature type="compositionally biased region" description="Polar residues" evidence="1">
    <location>
        <begin position="467"/>
        <end position="487"/>
    </location>
</feature>
<dbReference type="OrthoDB" id="6377317at2759"/>
<feature type="compositionally biased region" description="Polar residues" evidence="1">
    <location>
        <begin position="137"/>
        <end position="147"/>
    </location>
</feature>
<feature type="region of interest" description="Disordered" evidence="1">
    <location>
        <begin position="106"/>
        <end position="330"/>
    </location>
</feature>
<dbReference type="EMBL" id="LR899843">
    <property type="protein sequence ID" value="CAD7242849.1"/>
    <property type="molecule type" value="Genomic_DNA"/>
</dbReference>
<feature type="compositionally biased region" description="Polar residues" evidence="1">
    <location>
        <begin position="498"/>
        <end position="515"/>
    </location>
</feature>
<feature type="compositionally biased region" description="Polar residues" evidence="1">
    <location>
        <begin position="627"/>
        <end position="639"/>
    </location>
</feature>
<evidence type="ECO:0000313" key="2">
    <source>
        <dbReference type="EMBL" id="CAD7242849.1"/>
    </source>
</evidence>
<organism evidence="2">
    <name type="scientific">Darwinula stevensoni</name>
    <dbReference type="NCBI Taxonomy" id="69355"/>
    <lineage>
        <taxon>Eukaryota</taxon>
        <taxon>Metazoa</taxon>
        <taxon>Ecdysozoa</taxon>
        <taxon>Arthropoda</taxon>
        <taxon>Crustacea</taxon>
        <taxon>Oligostraca</taxon>
        <taxon>Ostracoda</taxon>
        <taxon>Podocopa</taxon>
        <taxon>Podocopida</taxon>
        <taxon>Darwinulocopina</taxon>
        <taxon>Darwinuloidea</taxon>
        <taxon>Darwinulidae</taxon>
        <taxon>Darwinula</taxon>
    </lineage>
</organism>
<feature type="compositionally biased region" description="Basic and acidic residues" evidence="1">
    <location>
        <begin position="488"/>
        <end position="497"/>
    </location>
</feature>
<feature type="region of interest" description="Disordered" evidence="1">
    <location>
        <begin position="746"/>
        <end position="765"/>
    </location>
</feature>
<dbReference type="AlphaFoldDB" id="A0A7R8X4T5"/>
<feature type="region of interest" description="Disordered" evidence="1">
    <location>
        <begin position="905"/>
        <end position="941"/>
    </location>
</feature>
<feature type="compositionally biased region" description="Basic residues" evidence="1">
    <location>
        <begin position="538"/>
        <end position="547"/>
    </location>
</feature>
<accession>A0A7R8X4T5</accession>
<evidence type="ECO:0000313" key="3">
    <source>
        <dbReference type="Proteomes" id="UP000677054"/>
    </source>
</evidence>
<feature type="compositionally biased region" description="Low complexity" evidence="1">
    <location>
        <begin position="172"/>
        <end position="183"/>
    </location>
</feature>
<feature type="region of interest" description="Disordered" evidence="1">
    <location>
        <begin position="871"/>
        <end position="892"/>
    </location>
</feature>
<feature type="compositionally biased region" description="Low complexity" evidence="1">
    <location>
        <begin position="1035"/>
        <end position="1045"/>
    </location>
</feature>
<sequence>MAACFSRGVVDVNSSEDPHSDVLSLHLSPKCHSEETVATNKKNKSLVDTLPKANDHLVKDVANLDNLDNDNFKSLLEEAYSYRNHSDRHHKSDLFKELLKQAEESDSGEEKIFGQIGKSKRSEGKKKKRKESGSSSNSIAARQSAGGSLQDLAGGNGRKKKGHAPQSGANHSSTTITSGSISTRTREGGSCGNLSKASFETCVPGTGKKRRKRGQAGHSGSLENLTEISENETHGKRRKSKKGRGHVSERGHGGSLEDIRQEEVTPKDKSKEKKKKSEASPPCVSTRTKPGGSLQDVSQGRSARLKKSGSTSSVEFGKARPSESVTIDMGEDADSGVCNRYYGSVNSEDCGCVKELSECEMAGRYTVDAVPRDINELRDLSNASRSYANCEHEPGEGKPLLGDSKVPYQKLVNDCEKTQVDDSLDLPLGMPKSSMELQETVGAVTHVNSQVSNMRSTDYQSVKPFLSDSTSPKCNDQDSIQGRQINSARDHSEKSNLDENGNPMSMTPLPSNTAFSDAFGDQVSAENSGSGLGFHDRKNGKKRKNRQKEKGVANETKSEEISGHRWREDIEEQVRFIESSTSMTPNGKKASNMKVLNKKRTSPKDMSMKKSDEKSESGSDDNDDPKTTSTLKRSNSLGDITSKPEPEVHKSPLSVIDPTSIMNSVDIFYADESSVEFQTVTKKQRRKTHWQGVNAIRPTGSNRSQSHYYNNYSHGWEEPRVMNHPRDVYDLAISHHCNLPRPVKMVTSSVPPSEHSDSSDVESVHSISVNPNGSTYADIAARMKKPSLTSPPSVRTTVSAVVSRKDVSTCTLNDSLTSHGRLLLLNSSLISPQPDQVILPAHMMATSKSPPEVNFLQEEYPSLDEVSGLVGWSKNGKPHPNPQPLSAIARNDNDHGVGKMILRSMMSDGTTQTERRESSSESDSAPTSTQPHEDVPDTPVPPVIIVGMDMNNAMSGVPDLTFGFEVNEELLKKCDSSSHLVPGPDEGDMTEIQWAFLPPPTTDVPSFNLDSVLSFLRQSWSQVEGEYAKAQAALPSSSSSSPEPSITVYHHV</sequence>
<dbReference type="Proteomes" id="UP000677054">
    <property type="component" value="Unassembled WGS sequence"/>
</dbReference>
<dbReference type="EMBL" id="CAJPEV010000326">
    <property type="protein sequence ID" value="CAG0884014.1"/>
    <property type="molecule type" value="Genomic_DNA"/>
</dbReference>
<feature type="compositionally biased region" description="Basic and acidic residues" evidence="1">
    <location>
        <begin position="602"/>
        <end position="617"/>
    </location>
</feature>
<evidence type="ECO:0000256" key="1">
    <source>
        <dbReference type="SAM" id="MobiDB-lite"/>
    </source>
</evidence>
<keyword evidence="3" id="KW-1185">Reference proteome</keyword>
<reference evidence="2" key="1">
    <citation type="submission" date="2020-11" db="EMBL/GenBank/DDBJ databases">
        <authorList>
            <person name="Tran Van P."/>
        </authorList>
    </citation>
    <scope>NUCLEOTIDE SEQUENCE</scope>
</reference>
<feature type="compositionally biased region" description="Basic residues" evidence="1">
    <location>
        <begin position="235"/>
        <end position="245"/>
    </location>
</feature>
<name>A0A7R8X4T5_9CRUS</name>
<protein>
    <submittedName>
        <fullName evidence="2">Uncharacterized protein</fullName>
    </submittedName>
</protein>
<feature type="compositionally biased region" description="Basic and acidic residues" evidence="1">
    <location>
        <begin position="548"/>
        <end position="575"/>
    </location>
</feature>